<keyword evidence="7" id="KW-0862">Zinc</keyword>
<comment type="similarity">
    <text evidence="2">Belongs to the endoribonuclease YbeY family.</text>
</comment>
<dbReference type="SUPFAM" id="SSF55486">
    <property type="entry name" value="Metalloproteases ('zincins'), catalytic domain"/>
    <property type="match status" value="1"/>
</dbReference>
<evidence type="ECO:0000256" key="7">
    <source>
        <dbReference type="ARBA" id="ARBA00022833"/>
    </source>
</evidence>
<dbReference type="GO" id="GO:0004222">
    <property type="term" value="F:metalloendopeptidase activity"/>
    <property type="evidence" value="ECO:0007669"/>
    <property type="project" value="InterPro"/>
</dbReference>
<keyword evidence="4" id="KW-0479">Metal-binding</keyword>
<dbReference type="GO" id="GO:0004519">
    <property type="term" value="F:endonuclease activity"/>
    <property type="evidence" value="ECO:0007669"/>
    <property type="project" value="UniProtKB-KW"/>
</dbReference>
<proteinExistence type="inferred from homology"/>
<dbReference type="EnsemblPlants" id="Kaladp0589s0006.1.v1.1">
    <property type="protein sequence ID" value="Kaladp0589s0006.1.v1.1"/>
    <property type="gene ID" value="Kaladp0589s0006.v1.1"/>
</dbReference>
<evidence type="ECO:0000313" key="9">
    <source>
        <dbReference type="Proteomes" id="UP000594263"/>
    </source>
</evidence>
<evidence type="ECO:0000256" key="5">
    <source>
        <dbReference type="ARBA" id="ARBA00022759"/>
    </source>
</evidence>
<dbReference type="GO" id="GO:0046872">
    <property type="term" value="F:metal ion binding"/>
    <property type="evidence" value="ECO:0007669"/>
    <property type="project" value="UniProtKB-KW"/>
</dbReference>
<accession>A0A7N0VCF4</accession>
<sequence>MTKPATERYESVLAANRRPIDERFLREYENLELLRPRLVAAAPLSYRFGSKSAVVVAPTVRRIAPASSFDNVGFRMRFGVSRSVGMNVGRRVGLVCAAERGYRKVRARARAPKKSKGKELELNIDICIEDGMPDDPDIVNIAELLLLKAPIAVKEAFCSLKDSNYRTRDTSIEDREGFESVELSVMLCNDEFIRKLNVEWRGEDHATDVLSMSQHIAVIKFPILMLGDIVIFVETAARQAEERGHTLLDEIHILLDS</sequence>
<evidence type="ECO:0000256" key="1">
    <source>
        <dbReference type="ARBA" id="ARBA00001947"/>
    </source>
</evidence>
<dbReference type="Proteomes" id="UP000594263">
    <property type="component" value="Unplaced"/>
</dbReference>
<dbReference type="PANTHER" id="PTHR46986:SF1">
    <property type="entry name" value="ENDORIBONUCLEASE YBEY, CHLOROPLASTIC"/>
    <property type="match status" value="1"/>
</dbReference>
<dbReference type="InterPro" id="IPR002036">
    <property type="entry name" value="YbeY"/>
</dbReference>
<evidence type="ECO:0000256" key="3">
    <source>
        <dbReference type="ARBA" id="ARBA00022722"/>
    </source>
</evidence>
<protein>
    <submittedName>
        <fullName evidence="8">Uncharacterized protein</fullName>
    </submittedName>
</protein>
<dbReference type="AlphaFoldDB" id="A0A7N0VCF4"/>
<dbReference type="NCBIfam" id="TIGR00043">
    <property type="entry name" value="rRNA maturation RNase YbeY"/>
    <property type="match status" value="1"/>
</dbReference>
<keyword evidence="9" id="KW-1185">Reference proteome</keyword>
<organism evidence="8 9">
    <name type="scientific">Kalanchoe fedtschenkoi</name>
    <name type="common">Lavender scallops</name>
    <name type="synonym">South American air plant</name>
    <dbReference type="NCBI Taxonomy" id="63787"/>
    <lineage>
        <taxon>Eukaryota</taxon>
        <taxon>Viridiplantae</taxon>
        <taxon>Streptophyta</taxon>
        <taxon>Embryophyta</taxon>
        <taxon>Tracheophyta</taxon>
        <taxon>Spermatophyta</taxon>
        <taxon>Magnoliopsida</taxon>
        <taxon>eudicotyledons</taxon>
        <taxon>Gunneridae</taxon>
        <taxon>Pentapetalae</taxon>
        <taxon>Saxifragales</taxon>
        <taxon>Crassulaceae</taxon>
        <taxon>Kalanchoe</taxon>
    </lineage>
</organism>
<dbReference type="InterPro" id="IPR023091">
    <property type="entry name" value="MetalPrtase_cat_dom_sf_prd"/>
</dbReference>
<reference evidence="8" key="1">
    <citation type="submission" date="2021-01" db="UniProtKB">
        <authorList>
            <consortium name="EnsemblPlants"/>
        </authorList>
    </citation>
    <scope>IDENTIFICATION</scope>
</reference>
<comment type="cofactor">
    <cofactor evidence="1">
        <name>Zn(2+)</name>
        <dbReference type="ChEBI" id="CHEBI:29105"/>
    </cofactor>
</comment>
<evidence type="ECO:0000256" key="4">
    <source>
        <dbReference type="ARBA" id="ARBA00022723"/>
    </source>
</evidence>
<evidence type="ECO:0000256" key="2">
    <source>
        <dbReference type="ARBA" id="ARBA00010875"/>
    </source>
</evidence>
<evidence type="ECO:0000256" key="6">
    <source>
        <dbReference type="ARBA" id="ARBA00022801"/>
    </source>
</evidence>
<keyword evidence="6" id="KW-0378">Hydrolase</keyword>
<dbReference type="Gramene" id="Kaladp0589s0006.1.v1.1">
    <property type="protein sequence ID" value="Kaladp0589s0006.1.v1.1"/>
    <property type="gene ID" value="Kaladp0589s0006.v1.1"/>
</dbReference>
<dbReference type="Pfam" id="PF02130">
    <property type="entry name" value="YbeY"/>
    <property type="match status" value="1"/>
</dbReference>
<keyword evidence="3" id="KW-0540">Nuclease</keyword>
<dbReference type="PANTHER" id="PTHR46986">
    <property type="entry name" value="ENDORIBONUCLEASE YBEY, CHLOROPLASTIC"/>
    <property type="match status" value="1"/>
</dbReference>
<dbReference type="GO" id="GO:0006364">
    <property type="term" value="P:rRNA processing"/>
    <property type="evidence" value="ECO:0007669"/>
    <property type="project" value="InterPro"/>
</dbReference>
<keyword evidence="5" id="KW-0255">Endonuclease</keyword>
<evidence type="ECO:0000313" key="8">
    <source>
        <dbReference type="EnsemblPlants" id="Kaladp0589s0006.1.v1.1"/>
    </source>
</evidence>
<name>A0A7N0VCF4_KALFE</name>
<dbReference type="Gene3D" id="3.40.390.30">
    <property type="entry name" value="Metalloproteases ('zincins'), catalytic domain"/>
    <property type="match status" value="1"/>
</dbReference>